<comment type="similarity">
    <text evidence="3 9">Belongs to the TFB2 family.</text>
</comment>
<dbReference type="InterPro" id="IPR040662">
    <property type="entry name" value="Tfb2_C"/>
</dbReference>
<evidence type="ECO:0000256" key="6">
    <source>
        <dbReference type="ARBA" id="ARBA00023163"/>
    </source>
</evidence>
<dbReference type="Pfam" id="PF03849">
    <property type="entry name" value="Tfb2"/>
    <property type="match status" value="1"/>
</dbReference>
<evidence type="ECO:0000256" key="9">
    <source>
        <dbReference type="RuleBase" id="RU364024"/>
    </source>
</evidence>
<evidence type="ECO:0000256" key="1">
    <source>
        <dbReference type="ARBA" id="ARBA00002817"/>
    </source>
</evidence>
<evidence type="ECO:0000313" key="12">
    <source>
        <dbReference type="Proteomes" id="UP000298327"/>
    </source>
</evidence>
<dbReference type="GO" id="GO:0006366">
    <property type="term" value="P:transcription by RNA polymerase II"/>
    <property type="evidence" value="ECO:0007669"/>
    <property type="project" value="UniProtKB-ARBA"/>
</dbReference>
<keyword evidence="8 9" id="KW-0539">Nucleus</keyword>
<dbReference type="EMBL" id="SEOQ01000014">
    <property type="protein sequence ID" value="TFY72450.1"/>
    <property type="molecule type" value="Genomic_DNA"/>
</dbReference>
<dbReference type="PANTHER" id="PTHR13152:SF0">
    <property type="entry name" value="GENERAL TRANSCRIPTION FACTOR IIH SUBUNIT 4"/>
    <property type="match status" value="1"/>
</dbReference>
<dbReference type="NCBIfam" id="TIGR00625">
    <property type="entry name" value="tfb2"/>
    <property type="match status" value="1"/>
</dbReference>
<sequence>MPSIVEETPPPDEYSPHALLPFLHSQPQNALTRLYHRPSSCLSIFRLLAPIERQTIMNLLWLESSILLTTMSSWVVRDGKKIFDDAVATLSRLHILSNPSAKLGLNSTFKASLRHALTGGGTSGSFGVPAEIDDKRPSPTVQALDAYALERWETILHYMVSSGTGQLPAKPSQGVLYLLQRSGLMATNHGSQLQITSSGFQFLLHTPHAQLWELLLQYLQMVEERQMDLVEVLSFLFMLSTMELGRDYSTEGLSETQKAMLEDLRDYGLIWQRKASSRRFCPTRLATTLTSSLPPLPTATGAGTDGQAQGFIVLETNYRLYAYTDNPLQTAVLNLFVTMKSRFPNLVVGSITRESVRKALANGITADQIISYLTTYAHPQMRKNKPLLPVTVQDQIRLWELERNRVKTQEGYLYTAFASQADYEYVLNYAKQLDVVLWENPARRCFFGSLEGHSNIRGFIERRTAAGNGGS</sequence>
<keyword evidence="5 9" id="KW-0805">Transcription regulation</keyword>
<feature type="domain" description="Transcription factor Tfb2 C-terminal" evidence="10">
    <location>
        <begin position="394"/>
        <end position="460"/>
    </location>
</feature>
<organism evidence="11 12">
    <name type="scientific">Dentipellis fragilis</name>
    <dbReference type="NCBI Taxonomy" id="205917"/>
    <lineage>
        <taxon>Eukaryota</taxon>
        <taxon>Fungi</taxon>
        <taxon>Dikarya</taxon>
        <taxon>Basidiomycota</taxon>
        <taxon>Agaricomycotina</taxon>
        <taxon>Agaricomycetes</taxon>
        <taxon>Russulales</taxon>
        <taxon>Hericiaceae</taxon>
        <taxon>Dentipellis</taxon>
    </lineage>
</organism>
<dbReference type="Proteomes" id="UP000298327">
    <property type="component" value="Unassembled WGS sequence"/>
</dbReference>
<proteinExistence type="inferred from homology"/>
<dbReference type="STRING" id="205917.A0A4Y9ZE72"/>
<comment type="function">
    <text evidence="9">Component of the general transcription and DNA repair factor IIH (TFIIH) core complex which is involved in general and transcription-coupled nucleotide excision repair (NER) of damaged DNA.</text>
</comment>
<accession>A0A4Y9ZE72</accession>
<dbReference type="Gene3D" id="3.30.70.2610">
    <property type="match status" value="1"/>
</dbReference>
<dbReference type="PANTHER" id="PTHR13152">
    <property type="entry name" value="TFIIH, POLYPEPTIDE 4"/>
    <property type="match status" value="1"/>
</dbReference>
<comment type="function">
    <text evidence="1">Component of the general transcription and DNA repair factor IIH (TFIIH) core complex, which is involved in general and transcription-coupled nucleotide excision repair (NER) of damaged DNA and, when complexed to TFIIK, in RNA transcription by RNA polymerase II. In NER, TFIIH acts by opening DNA around the lesion to allow the excision of the damaged oligonucleotide and its replacement by a new DNA fragment. In transcription, TFIIH has an essential role in transcription initiation. When the pre-initiation complex (PIC) has been established, TFIIH is required for promoter opening and promoter escape. Phosphorylation of the C-terminal tail (CTD) of the largest subunit of RNA polymerase II by the kinase module TFIIK controls the initiation of transcription.</text>
</comment>
<dbReference type="GO" id="GO:0005675">
    <property type="term" value="C:transcription factor TFIIH holo complex"/>
    <property type="evidence" value="ECO:0007669"/>
    <property type="project" value="TreeGrafter"/>
</dbReference>
<comment type="caution">
    <text evidence="11">The sequence shown here is derived from an EMBL/GenBank/DDBJ whole genome shotgun (WGS) entry which is preliminary data.</text>
</comment>
<gene>
    <name evidence="11" type="ORF">EVG20_g570</name>
</gene>
<evidence type="ECO:0000256" key="8">
    <source>
        <dbReference type="ARBA" id="ARBA00023242"/>
    </source>
</evidence>
<keyword evidence="4 9" id="KW-0227">DNA damage</keyword>
<evidence type="ECO:0000259" key="10">
    <source>
        <dbReference type="Pfam" id="PF18307"/>
    </source>
</evidence>
<keyword evidence="7 9" id="KW-0234">DNA repair</keyword>
<dbReference type="Pfam" id="PF18307">
    <property type="entry name" value="Tfb2_C"/>
    <property type="match status" value="1"/>
</dbReference>
<evidence type="ECO:0000256" key="5">
    <source>
        <dbReference type="ARBA" id="ARBA00023015"/>
    </source>
</evidence>
<dbReference type="OrthoDB" id="364513at2759"/>
<evidence type="ECO:0000256" key="7">
    <source>
        <dbReference type="ARBA" id="ARBA00023204"/>
    </source>
</evidence>
<name>A0A4Y9ZE72_9AGAM</name>
<reference evidence="11 12" key="1">
    <citation type="submission" date="2019-02" db="EMBL/GenBank/DDBJ databases">
        <title>Genome sequencing of the rare red list fungi Dentipellis fragilis.</title>
        <authorList>
            <person name="Buettner E."/>
            <person name="Kellner H."/>
        </authorList>
    </citation>
    <scope>NUCLEOTIDE SEQUENCE [LARGE SCALE GENOMIC DNA]</scope>
    <source>
        <strain evidence="11 12">DSM 105465</strain>
    </source>
</reference>
<dbReference type="AlphaFoldDB" id="A0A4Y9ZE72"/>
<dbReference type="GO" id="GO:0000439">
    <property type="term" value="C:transcription factor TFIIH core complex"/>
    <property type="evidence" value="ECO:0007669"/>
    <property type="project" value="InterPro"/>
</dbReference>
<dbReference type="FunFam" id="3.30.70.2610:FF:000001">
    <property type="entry name" value="General transcription factor IIH subunit 4"/>
    <property type="match status" value="1"/>
</dbReference>
<keyword evidence="6 9" id="KW-0804">Transcription</keyword>
<keyword evidence="12" id="KW-1185">Reference proteome</keyword>
<dbReference type="InterPro" id="IPR004598">
    <property type="entry name" value="TFIIH_p52/Tfb2"/>
</dbReference>
<dbReference type="GO" id="GO:0006289">
    <property type="term" value="P:nucleotide-excision repair"/>
    <property type="evidence" value="ECO:0007669"/>
    <property type="project" value="InterPro"/>
</dbReference>
<evidence type="ECO:0000256" key="3">
    <source>
        <dbReference type="ARBA" id="ARBA00007132"/>
    </source>
</evidence>
<dbReference type="GO" id="GO:0001671">
    <property type="term" value="F:ATPase activator activity"/>
    <property type="evidence" value="ECO:0007669"/>
    <property type="project" value="InterPro"/>
</dbReference>
<evidence type="ECO:0000313" key="11">
    <source>
        <dbReference type="EMBL" id="TFY72450.1"/>
    </source>
</evidence>
<comment type="subcellular location">
    <subcellularLocation>
        <location evidence="2 9">Nucleus</location>
    </subcellularLocation>
</comment>
<evidence type="ECO:0000256" key="2">
    <source>
        <dbReference type="ARBA" id="ARBA00004123"/>
    </source>
</evidence>
<evidence type="ECO:0000256" key="4">
    <source>
        <dbReference type="ARBA" id="ARBA00022763"/>
    </source>
</evidence>
<dbReference type="GO" id="GO:0003690">
    <property type="term" value="F:double-stranded DNA binding"/>
    <property type="evidence" value="ECO:0007669"/>
    <property type="project" value="TreeGrafter"/>
</dbReference>
<protein>
    <recommendedName>
        <fullName evidence="9">RNA polymerase II transcription factor B subunit 2</fullName>
    </recommendedName>
</protein>